<reference evidence="2" key="1">
    <citation type="submission" date="2019-10" db="EMBL/GenBank/DDBJ databases">
        <authorList>
            <person name="Soares A.E.R."/>
            <person name="Aleixo A."/>
            <person name="Schneider P."/>
            <person name="Miyaki C.Y."/>
            <person name="Schneider M.P."/>
            <person name="Mello C."/>
            <person name="Vasconcelos A.T.R."/>
        </authorList>
    </citation>
    <scope>NUCLEOTIDE SEQUENCE</scope>
    <source>
        <tissue evidence="2">Muscle</tissue>
    </source>
</reference>
<dbReference type="EMBL" id="WHWB01008122">
    <property type="protein sequence ID" value="KAJ7428870.1"/>
    <property type="molecule type" value="Genomic_DNA"/>
</dbReference>
<proteinExistence type="predicted"/>
<sequence length="99" mass="11244">MNSSWSSLAAQLKGRYLSLGTEVLESIAESRTAAKHPSEKEKKTSKAPLREEENNREEEESSKIPLREDKSSKKEERAAKKPGVVNWTFVKMVNYSMDN</sequence>
<evidence type="ECO:0000313" key="2">
    <source>
        <dbReference type="EMBL" id="KAJ7428870.1"/>
    </source>
</evidence>
<evidence type="ECO:0000256" key="1">
    <source>
        <dbReference type="SAM" id="MobiDB-lite"/>
    </source>
</evidence>
<dbReference type="Proteomes" id="UP001145742">
    <property type="component" value="Unassembled WGS sequence"/>
</dbReference>
<name>A0ABQ9DZS2_9PASS</name>
<comment type="caution">
    <text evidence="2">The sequence shown here is derived from an EMBL/GenBank/DDBJ whole genome shotgun (WGS) entry which is preliminary data.</text>
</comment>
<accession>A0ABQ9DZS2</accession>
<feature type="region of interest" description="Disordered" evidence="1">
    <location>
        <begin position="30"/>
        <end position="81"/>
    </location>
</feature>
<feature type="compositionally biased region" description="Basic and acidic residues" evidence="1">
    <location>
        <begin position="61"/>
        <end position="79"/>
    </location>
</feature>
<protein>
    <submittedName>
        <fullName evidence="2">Uncharacterized protein</fullName>
    </submittedName>
</protein>
<gene>
    <name evidence="2" type="ORF">WISP_00561</name>
</gene>
<feature type="compositionally biased region" description="Basic and acidic residues" evidence="1">
    <location>
        <begin position="36"/>
        <end position="53"/>
    </location>
</feature>
<keyword evidence="3" id="KW-1185">Reference proteome</keyword>
<organism evidence="2 3">
    <name type="scientific">Willisornis vidua</name>
    <name type="common">Xingu scale-backed antbird</name>
    <dbReference type="NCBI Taxonomy" id="1566151"/>
    <lineage>
        <taxon>Eukaryota</taxon>
        <taxon>Metazoa</taxon>
        <taxon>Chordata</taxon>
        <taxon>Craniata</taxon>
        <taxon>Vertebrata</taxon>
        <taxon>Euteleostomi</taxon>
        <taxon>Archelosauria</taxon>
        <taxon>Archosauria</taxon>
        <taxon>Dinosauria</taxon>
        <taxon>Saurischia</taxon>
        <taxon>Theropoda</taxon>
        <taxon>Coelurosauria</taxon>
        <taxon>Aves</taxon>
        <taxon>Neognathae</taxon>
        <taxon>Neoaves</taxon>
        <taxon>Telluraves</taxon>
        <taxon>Australaves</taxon>
        <taxon>Passeriformes</taxon>
        <taxon>Thamnophilidae</taxon>
        <taxon>Willisornis</taxon>
    </lineage>
</organism>
<evidence type="ECO:0000313" key="3">
    <source>
        <dbReference type="Proteomes" id="UP001145742"/>
    </source>
</evidence>